<protein>
    <recommendedName>
        <fullName evidence="3">Outer membrane protein</fullName>
    </recommendedName>
</protein>
<name>A0AAE7AR21_HELPX</name>
<dbReference type="InterPro" id="IPR002718">
    <property type="entry name" value="OMP_Helicobacter"/>
</dbReference>
<evidence type="ECO:0000313" key="1">
    <source>
        <dbReference type="EMBL" id="QJW43608.1"/>
    </source>
</evidence>
<dbReference type="RefSeq" id="WP_001916501.1">
    <property type="nucleotide sequence ID" value="NZ_CP053392.1"/>
</dbReference>
<dbReference type="PRINTS" id="PR01776">
    <property type="entry name" value="HPOMPFAMILY"/>
</dbReference>
<evidence type="ECO:0000313" key="2">
    <source>
        <dbReference type="Proteomes" id="UP000502945"/>
    </source>
</evidence>
<organism evidence="1 2">
    <name type="scientific">Helicobacter pylori</name>
    <name type="common">Campylobacter pylori</name>
    <dbReference type="NCBI Taxonomy" id="210"/>
    <lineage>
        <taxon>Bacteria</taxon>
        <taxon>Pseudomonadati</taxon>
        <taxon>Campylobacterota</taxon>
        <taxon>Epsilonproteobacteria</taxon>
        <taxon>Campylobacterales</taxon>
        <taxon>Helicobacteraceae</taxon>
        <taxon>Helicobacter</taxon>
    </lineage>
</organism>
<dbReference type="Proteomes" id="UP000502945">
    <property type="component" value="Chromosome"/>
</dbReference>
<accession>A0AAE7AR21</accession>
<reference evidence="1 2" key="1">
    <citation type="submission" date="2020-05" db="EMBL/GenBank/DDBJ databases">
        <title>Proteome, Transcriptome, Methylome of different strains of Helicobacter pylori.</title>
        <authorList>
            <person name="Butenko I."/>
            <person name="Fedorov D."/>
            <person name="Babenko V."/>
            <person name="Manolov A."/>
            <person name="Boldyreva D."/>
            <person name="Klimina K."/>
            <person name="Veselovski V."/>
            <person name="Malahova M."/>
            <person name="Semashko T."/>
            <person name="Semenov I."/>
            <person name="Govorun V."/>
        </authorList>
    </citation>
    <scope>NUCLEOTIDE SEQUENCE [LARGE SCALE GENOMIC DNA]</scope>
    <source>
        <strain evidence="1 2">HPY</strain>
    </source>
</reference>
<evidence type="ECO:0008006" key="3">
    <source>
        <dbReference type="Google" id="ProtNLM"/>
    </source>
</evidence>
<dbReference type="EMBL" id="CP053396">
    <property type="protein sequence ID" value="QJW43608.1"/>
    <property type="molecule type" value="Genomic_DNA"/>
</dbReference>
<gene>
    <name evidence="1" type="ORF">HK440_04060</name>
</gene>
<proteinExistence type="predicted"/>
<dbReference type="AlphaFoldDB" id="A0AAE7AR21"/>
<sequence length="698" mass="77502">MKKLFIPLLLFSALEANEKNGFFIEAGFETGLLEGAQTQEKRHTTTQTTTKTTTNNYNYLPLNSILQRATNLFKDADISKLSFSSLSPVRASLDLSGHLTIENFLPYNLNNVKLSFTDAQGNVIDLGVIETIPKQSKIVLSYQQFNETKQVFDNIMEEQKKYYEKEAERRKNKTTSSVSETKREPSFTFPTFEVLSTPHSDPNTQRVFEALSKINTNLVMKYSDTNNFESAKDKTEKFTAKTAEEFTNLMLNMIAVLDSQSWGDAILNAPFEFTNKGGGGECDTSKENECVNPGINGRVNSKVDQQYVLNKQDIVNNFRGKTDLDVSLLNGAGVDGLGSNTTPTNNDDGKNYGQLAVVASALNPQKLFGNNLKTINLEDLRAILHEFSHTKGYTHNGNMTYQRVPVTKDGQVEKDNNGKPKDSDGLTYNVCSLYGGSNQSAFPSNYPNSIYHNCADVPAGFLGVTAAVWQQLINQNALPINFANLNSQTNYNLNASLNTQDMANSVIGTIQKTLTTTSTTTTTSYHHSKSSQRFRSPLLGVNVKIGYQNYFNDFIGLAYYGIIKYNYAKAINQKVQQLSYGGGIDLLLDFITTYSNKNSPTGIQTKRNFSSSFGIFGGLRGLYNSYYALNKVKGSGNLDVATGLNYRYKHSKYSVGISIPLIQRKASVVSSGSDYTNSFVFNEGASHFKVFFNYGWVF</sequence>